<sequence length="113" mass="12946">MLRSEGWKHFVTSGGHVFQRTITIFKLTQAIVRTNVLIKFHKDWKINVTSRVLTRFCSTVQPTPNKRISRSAAARRNKSMPHQSLKPHQYAGASHISPQSFTSVRRGMPRFAT</sequence>
<feature type="compositionally biased region" description="Basic residues" evidence="1">
    <location>
        <begin position="67"/>
        <end position="79"/>
    </location>
</feature>
<organism evidence="2 3">
    <name type="scientific">Dreissena polymorpha</name>
    <name type="common">Zebra mussel</name>
    <name type="synonym">Mytilus polymorpha</name>
    <dbReference type="NCBI Taxonomy" id="45954"/>
    <lineage>
        <taxon>Eukaryota</taxon>
        <taxon>Metazoa</taxon>
        <taxon>Spiralia</taxon>
        <taxon>Lophotrochozoa</taxon>
        <taxon>Mollusca</taxon>
        <taxon>Bivalvia</taxon>
        <taxon>Autobranchia</taxon>
        <taxon>Heteroconchia</taxon>
        <taxon>Euheterodonta</taxon>
        <taxon>Imparidentia</taxon>
        <taxon>Neoheterodontei</taxon>
        <taxon>Myida</taxon>
        <taxon>Dreissenoidea</taxon>
        <taxon>Dreissenidae</taxon>
        <taxon>Dreissena</taxon>
    </lineage>
</organism>
<comment type="caution">
    <text evidence="2">The sequence shown here is derived from an EMBL/GenBank/DDBJ whole genome shotgun (WGS) entry which is preliminary data.</text>
</comment>
<gene>
    <name evidence="2" type="ORF">DPMN_059320</name>
</gene>
<evidence type="ECO:0000256" key="1">
    <source>
        <dbReference type="SAM" id="MobiDB-lite"/>
    </source>
</evidence>
<dbReference type="AlphaFoldDB" id="A0A9D4C3R9"/>
<reference evidence="2" key="2">
    <citation type="submission" date="2020-11" db="EMBL/GenBank/DDBJ databases">
        <authorList>
            <person name="McCartney M.A."/>
            <person name="Auch B."/>
            <person name="Kono T."/>
            <person name="Mallez S."/>
            <person name="Becker A."/>
            <person name="Gohl D.M."/>
            <person name="Silverstein K.A.T."/>
            <person name="Koren S."/>
            <person name="Bechman K.B."/>
            <person name="Herman A."/>
            <person name="Abrahante J.E."/>
            <person name="Garbe J."/>
        </authorList>
    </citation>
    <scope>NUCLEOTIDE SEQUENCE</scope>
    <source>
        <strain evidence="2">Duluth1</strain>
        <tissue evidence="2">Whole animal</tissue>
    </source>
</reference>
<dbReference type="EMBL" id="JAIWYP010000013">
    <property type="protein sequence ID" value="KAH3716596.1"/>
    <property type="molecule type" value="Genomic_DNA"/>
</dbReference>
<keyword evidence="3" id="KW-1185">Reference proteome</keyword>
<evidence type="ECO:0000313" key="3">
    <source>
        <dbReference type="Proteomes" id="UP000828390"/>
    </source>
</evidence>
<feature type="region of interest" description="Disordered" evidence="1">
    <location>
        <begin position="62"/>
        <end position="113"/>
    </location>
</feature>
<evidence type="ECO:0000313" key="2">
    <source>
        <dbReference type="EMBL" id="KAH3716596.1"/>
    </source>
</evidence>
<protein>
    <submittedName>
        <fullName evidence="2">Uncharacterized protein</fullName>
    </submittedName>
</protein>
<dbReference type="Proteomes" id="UP000828390">
    <property type="component" value="Unassembled WGS sequence"/>
</dbReference>
<accession>A0A9D4C3R9</accession>
<proteinExistence type="predicted"/>
<name>A0A9D4C3R9_DREPO</name>
<reference evidence="2" key="1">
    <citation type="journal article" date="2019" name="bioRxiv">
        <title>The Genome of the Zebra Mussel, Dreissena polymorpha: A Resource for Invasive Species Research.</title>
        <authorList>
            <person name="McCartney M.A."/>
            <person name="Auch B."/>
            <person name="Kono T."/>
            <person name="Mallez S."/>
            <person name="Zhang Y."/>
            <person name="Obille A."/>
            <person name="Becker A."/>
            <person name="Abrahante J.E."/>
            <person name="Garbe J."/>
            <person name="Badalamenti J.P."/>
            <person name="Herman A."/>
            <person name="Mangelson H."/>
            <person name="Liachko I."/>
            <person name="Sullivan S."/>
            <person name="Sone E.D."/>
            <person name="Koren S."/>
            <person name="Silverstein K.A.T."/>
            <person name="Beckman K.B."/>
            <person name="Gohl D.M."/>
        </authorList>
    </citation>
    <scope>NUCLEOTIDE SEQUENCE</scope>
    <source>
        <strain evidence="2">Duluth1</strain>
        <tissue evidence="2">Whole animal</tissue>
    </source>
</reference>